<accession>A0A2S7STR8</accession>
<evidence type="ECO:0000313" key="3">
    <source>
        <dbReference type="Proteomes" id="UP000239872"/>
    </source>
</evidence>
<evidence type="ECO:0000256" key="1">
    <source>
        <dbReference type="SAM" id="Phobius"/>
    </source>
</evidence>
<proteinExistence type="predicted"/>
<feature type="transmembrane region" description="Helical" evidence="1">
    <location>
        <begin position="28"/>
        <end position="48"/>
    </location>
</feature>
<dbReference type="Proteomes" id="UP000239872">
    <property type="component" value="Unassembled WGS sequence"/>
</dbReference>
<sequence>MTTDHNIHGTELDNPVDIELNKPSKSRFLFLLGFFGFFIFAWAGCYNLHEHGYKKNDNITVPDNTLYEPKYK</sequence>
<keyword evidence="1" id="KW-1133">Transmembrane helix</keyword>
<organism evidence="2 3">
    <name type="scientific">Flavipsychrobacter stenotrophus</name>
    <dbReference type="NCBI Taxonomy" id="2077091"/>
    <lineage>
        <taxon>Bacteria</taxon>
        <taxon>Pseudomonadati</taxon>
        <taxon>Bacteroidota</taxon>
        <taxon>Chitinophagia</taxon>
        <taxon>Chitinophagales</taxon>
        <taxon>Chitinophagaceae</taxon>
        <taxon>Flavipsychrobacter</taxon>
    </lineage>
</organism>
<dbReference type="RefSeq" id="WP_105040136.1">
    <property type="nucleotide sequence ID" value="NZ_PPSL01000004.1"/>
</dbReference>
<gene>
    <name evidence="2" type="ORF">CJD36_015640</name>
</gene>
<protein>
    <submittedName>
        <fullName evidence="2">Uncharacterized protein</fullName>
    </submittedName>
</protein>
<evidence type="ECO:0000313" key="2">
    <source>
        <dbReference type="EMBL" id="PQJ10128.1"/>
    </source>
</evidence>
<comment type="caution">
    <text evidence="2">The sequence shown here is derived from an EMBL/GenBank/DDBJ whole genome shotgun (WGS) entry which is preliminary data.</text>
</comment>
<keyword evidence="1" id="KW-0812">Transmembrane</keyword>
<keyword evidence="1" id="KW-0472">Membrane</keyword>
<reference evidence="2 3" key="1">
    <citation type="submission" date="2018-01" db="EMBL/GenBank/DDBJ databases">
        <title>A novel member of the phylum Bacteroidetes isolated from glacier ice.</title>
        <authorList>
            <person name="Liu Q."/>
            <person name="Xin Y.-H."/>
        </authorList>
    </citation>
    <scope>NUCLEOTIDE SEQUENCE [LARGE SCALE GENOMIC DNA]</scope>
    <source>
        <strain evidence="2 3">RB1R16</strain>
    </source>
</reference>
<dbReference type="OrthoDB" id="676513at2"/>
<dbReference type="AlphaFoldDB" id="A0A2S7STR8"/>
<name>A0A2S7STR8_9BACT</name>
<dbReference type="EMBL" id="PPSL01000004">
    <property type="protein sequence ID" value="PQJ10128.1"/>
    <property type="molecule type" value="Genomic_DNA"/>
</dbReference>
<keyword evidence="3" id="KW-1185">Reference proteome</keyword>